<keyword evidence="2" id="KW-1185">Reference proteome</keyword>
<evidence type="ECO:0000313" key="1">
    <source>
        <dbReference type="EMBL" id="GFO14644.1"/>
    </source>
</evidence>
<comment type="caution">
    <text evidence="1">The sequence shown here is derived from an EMBL/GenBank/DDBJ whole genome shotgun (WGS) entry which is preliminary data.</text>
</comment>
<proteinExistence type="predicted"/>
<dbReference type="Proteomes" id="UP000735302">
    <property type="component" value="Unassembled WGS sequence"/>
</dbReference>
<protein>
    <submittedName>
        <fullName evidence="1">Uncharacterized protein</fullName>
    </submittedName>
</protein>
<dbReference type="EMBL" id="BLXT01004580">
    <property type="protein sequence ID" value="GFO14644.1"/>
    <property type="molecule type" value="Genomic_DNA"/>
</dbReference>
<dbReference type="AlphaFoldDB" id="A0AAV4B3L9"/>
<reference evidence="1 2" key="1">
    <citation type="journal article" date="2021" name="Elife">
        <title>Chloroplast acquisition without the gene transfer in kleptoplastic sea slugs, Plakobranchus ocellatus.</title>
        <authorList>
            <person name="Maeda T."/>
            <person name="Takahashi S."/>
            <person name="Yoshida T."/>
            <person name="Shimamura S."/>
            <person name="Takaki Y."/>
            <person name="Nagai Y."/>
            <person name="Toyoda A."/>
            <person name="Suzuki Y."/>
            <person name="Arimoto A."/>
            <person name="Ishii H."/>
            <person name="Satoh N."/>
            <person name="Nishiyama T."/>
            <person name="Hasebe M."/>
            <person name="Maruyama T."/>
            <person name="Minagawa J."/>
            <person name="Obokata J."/>
            <person name="Shigenobu S."/>
        </authorList>
    </citation>
    <scope>NUCLEOTIDE SEQUENCE [LARGE SCALE GENOMIC DNA]</scope>
</reference>
<sequence>MGSPFGLQSRCYGQDSLLLRKLTDKDMVAAKAKYDLKCVTAFCRRKPKLSLEEREEDDASTLHAIAFAELVAYIETFRHDPETAQVFIMPNLGRLYENLLKELGLQVPSKVHFSS</sequence>
<evidence type="ECO:0000313" key="2">
    <source>
        <dbReference type="Proteomes" id="UP000735302"/>
    </source>
</evidence>
<gene>
    <name evidence="1" type="ORF">PoB_004114900</name>
</gene>
<name>A0AAV4B3L9_9GAST</name>
<organism evidence="1 2">
    <name type="scientific">Plakobranchus ocellatus</name>
    <dbReference type="NCBI Taxonomy" id="259542"/>
    <lineage>
        <taxon>Eukaryota</taxon>
        <taxon>Metazoa</taxon>
        <taxon>Spiralia</taxon>
        <taxon>Lophotrochozoa</taxon>
        <taxon>Mollusca</taxon>
        <taxon>Gastropoda</taxon>
        <taxon>Heterobranchia</taxon>
        <taxon>Euthyneura</taxon>
        <taxon>Panpulmonata</taxon>
        <taxon>Sacoglossa</taxon>
        <taxon>Placobranchoidea</taxon>
        <taxon>Plakobranchidae</taxon>
        <taxon>Plakobranchus</taxon>
    </lineage>
</organism>
<accession>A0AAV4B3L9</accession>